<dbReference type="InterPro" id="IPR012292">
    <property type="entry name" value="Globin/Proto"/>
</dbReference>
<dbReference type="RefSeq" id="WP_126612367.1">
    <property type="nucleotide sequence ID" value="NZ_JBHUCY010000010.1"/>
</dbReference>
<sequence length="454" mass="48254">MAVFARIDDDQQPSREASVSIQSVDQVMQERFAAISPATRSVLREIEPVLSTHIDRILRTAYKAGGVTDPTAVQRVMALQVPHYRQLLLGELNGEYRALTNRLQAEHAALGITMDTYFRSFTFILNELSAVAVGHFRRKPDRLIQTLGALNEVVFLEMDYTLSLHIEGIEAKAADARDTLAERLERDVQGIVSGLGESSGQLQKAAHSMAGISMETQRLAVVVSESAVRASGNVEAVATVTGQLTESINDVARHAIDSAKLAQRGVAEAERTSLTINSLSAAAKTIGEVVKLISDIASKTNLLALNATIEAARAGEAGKGFAVVASEVKSLANQTSRATGDITAQVEAIRKATDDTVAVIGAIAGTITEINGIATIINGAVEHQTEATQTIASNVRDAARGAADVAQAIESVTKAAKRTSEAVAQVVGVSDTVGERSTTLDHAVRDFLKRIRAR</sequence>
<dbReference type="InterPro" id="IPR009050">
    <property type="entry name" value="Globin-like_sf"/>
</dbReference>
<dbReference type="Gene3D" id="1.10.490.10">
    <property type="entry name" value="Globins"/>
    <property type="match status" value="1"/>
</dbReference>
<evidence type="ECO:0000256" key="1">
    <source>
        <dbReference type="ARBA" id="ARBA00023224"/>
    </source>
</evidence>
<evidence type="ECO:0000313" key="4">
    <source>
        <dbReference type="EMBL" id="RTR23707.1"/>
    </source>
</evidence>
<keyword evidence="1 2" id="KW-0807">Transducer</keyword>
<keyword evidence="5" id="KW-1185">Reference proteome</keyword>
<dbReference type="OrthoDB" id="266313at2"/>
<dbReference type="InterPro" id="IPR004089">
    <property type="entry name" value="MCPsignal_dom"/>
</dbReference>
<accession>A0A3S0K7I5</accession>
<protein>
    <submittedName>
        <fullName evidence="4">Globin-coupled sensor protein</fullName>
    </submittedName>
</protein>
<dbReference type="GO" id="GO:0016020">
    <property type="term" value="C:membrane"/>
    <property type="evidence" value="ECO:0007669"/>
    <property type="project" value="InterPro"/>
</dbReference>
<dbReference type="SUPFAM" id="SSF58104">
    <property type="entry name" value="Methyl-accepting chemotaxis protein (MCP) signaling domain"/>
    <property type="match status" value="1"/>
</dbReference>
<dbReference type="GO" id="GO:0007165">
    <property type="term" value="P:signal transduction"/>
    <property type="evidence" value="ECO:0007669"/>
    <property type="project" value="UniProtKB-KW"/>
</dbReference>
<dbReference type="Gene3D" id="1.10.287.950">
    <property type="entry name" value="Methyl-accepting chemotaxis protein"/>
    <property type="match status" value="1"/>
</dbReference>
<proteinExistence type="predicted"/>
<dbReference type="GO" id="GO:0020037">
    <property type="term" value="F:heme binding"/>
    <property type="evidence" value="ECO:0007669"/>
    <property type="project" value="InterPro"/>
</dbReference>
<dbReference type="Pfam" id="PF00015">
    <property type="entry name" value="MCPsignal"/>
    <property type="match status" value="1"/>
</dbReference>
<dbReference type="SUPFAM" id="SSF46458">
    <property type="entry name" value="Globin-like"/>
    <property type="match status" value="1"/>
</dbReference>
<dbReference type="PROSITE" id="PS50111">
    <property type="entry name" value="CHEMOTAXIS_TRANSDUC_2"/>
    <property type="match status" value="1"/>
</dbReference>
<dbReference type="Pfam" id="PF11563">
    <property type="entry name" value="Protoglobin"/>
    <property type="match status" value="1"/>
</dbReference>
<feature type="domain" description="Methyl-accepting transducer" evidence="3">
    <location>
        <begin position="198"/>
        <end position="427"/>
    </location>
</feature>
<reference evidence="4 5" key="1">
    <citation type="submission" date="2018-12" db="EMBL/GenBank/DDBJ databases">
        <authorList>
            <person name="Yang Y."/>
        </authorList>
    </citation>
    <scope>NUCLEOTIDE SEQUENCE [LARGE SCALE GENOMIC DNA]</scope>
    <source>
        <strain evidence="4 5">L-25-5w-1</strain>
    </source>
</reference>
<dbReference type="PANTHER" id="PTHR32089">
    <property type="entry name" value="METHYL-ACCEPTING CHEMOTAXIS PROTEIN MCPB"/>
    <property type="match status" value="1"/>
</dbReference>
<dbReference type="Proteomes" id="UP000277007">
    <property type="component" value="Unassembled WGS sequence"/>
</dbReference>
<evidence type="ECO:0000259" key="3">
    <source>
        <dbReference type="PROSITE" id="PS50111"/>
    </source>
</evidence>
<evidence type="ECO:0000313" key="5">
    <source>
        <dbReference type="Proteomes" id="UP000277007"/>
    </source>
</evidence>
<gene>
    <name evidence="4" type="ORF">EJ903_04055</name>
</gene>
<dbReference type="SMART" id="SM00283">
    <property type="entry name" value="MA"/>
    <property type="match status" value="1"/>
</dbReference>
<dbReference type="GO" id="GO:0019825">
    <property type="term" value="F:oxygen binding"/>
    <property type="evidence" value="ECO:0007669"/>
    <property type="project" value="InterPro"/>
</dbReference>
<dbReference type="InterPro" id="IPR039379">
    <property type="entry name" value="Protoglobin_sensor_dom"/>
</dbReference>
<dbReference type="AlphaFoldDB" id="A0A3S0K7I5"/>
<dbReference type="InterPro" id="IPR044398">
    <property type="entry name" value="Globin-sensor_dom"/>
</dbReference>
<dbReference type="PANTHER" id="PTHR32089:SF112">
    <property type="entry name" value="LYSOZYME-LIKE PROTEIN-RELATED"/>
    <property type="match status" value="1"/>
</dbReference>
<comment type="caution">
    <text evidence="4">The sequence shown here is derived from an EMBL/GenBank/DDBJ whole genome shotgun (WGS) entry which is preliminary data.</text>
</comment>
<name>A0A3S0K7I5_9PROT</name>
<dbReference type="CDD" id="cd01068">
    <property type="entry name" value="globin_sensor"/>
    <property type="match status" value="1"/>
</dbReference>
<dbReference type="EMBL" id="RXMA01000002">
    <property type="protein sequence ID" value="RTR23707.1"/>
    <property type="molecule type" value="Genomic_DNA"/>
</dbReference>
<evidence type="ECO:0000256" key="2">
    <source>
        <dbReference type="PROSITE-ProRule" id="PRU00284"/>
    </source>
</evidence>
<organism evidence="4 5">
    <name type="scientific">Azospirillum griseum</name>
    <dbReference type="NCBI Taxonomy" id="2496639"/>
    <lineage>
        <taxon>Bacteria</taxon>
        <taxon>Pseudomonadati</taxon>
        <taxon>Pseudomonadota</taxon>
        <taxon>Alphaproteobacteria</taxon>
        <taxon>Rhodospirillales</taxon>
        <taxon>Azospirillaceae</taxon>
        <taxon>Azospirillum</taxon>
    </lineage>
</organism>